<evidence type="ECO:0000256" key="1">
    <source>
        <dbReference type="SAM" id="Phobius"/>
    </source>
</evidence>
<feature type="transmembrane region" description="Helical" evidence="1">
    <location>
        <begin position="176"/>
        <end position="197"/>
    </location>
</feature>
<protein>
    <submittedName>
        <fullName evidence="2">Uncharacterized protein</fullName>
    </submittedName>
</protein>
<evidence type="ECO:0000313" key="3">
    <source>
        <dbReference type="Proteomes" id="UP000663852"/>
    </source>
</evidence>
<sequence>MTNECSIEKCRNLVDTYCYHCSQDLCTNHLNEHKKWIEKQLLPVVNQVNTMYEHLHQIDKNQTMVTLDYLNDIREQMDQWKVSCYQQIDDVYEQVQKQINTMVEKHRNQIIERAANNLESIKQLRRRLGALLKEDQIEYRLLDNIREELEGIEQTEHEIDQPNIRILTEKLNVDNLVHLIISLTADLNFILILIYLINVKLFETFRFIVRQDRINKEYINTYIYTQKTFYKGKDLQIEWKFAFE</sequence>
<reference evidence="2" key="1">
    <citation type="submission" date="2021-02" db="EMBL/GenBank/DDBJ databases">
        <authorList>
            <person name="Nowell W R."/>
        </authorList>
    </citation>
    <scope>NUCLEOTIDE SEQUENCE</scope>
</reference>
<gene>
    <name evidence="2" type="ORF">EDS130_LOCUS42309</name>
</gene>
<dbReference type="OrthoDB" id="10032558at2759"/>
<keyword evidence="1" id="KW-0812">Transmembrane</keyword>
<dbReference type="AlphaFoldDB" id="A0A815SY77"/>
<organism evidence="2 3">
    <name type="scientific">Adineta ricciae</name>
    <name type="common">Rotifer</name>
    <dbReference type="NCBI Taxonomy" id="249248"/>
    <lineage>
        <taxon>Eukaryota</taxon>
        <taxon>Metazoa</taxon>
        <taxon>Spiralia</taxon>
        <taxon>Gnathifera</taxon>
        <taxon>Rotifera</taxon>
        <taxon>Eurotatoria</taxon>
        <taxon>Bdelloidea</taxon>
        <taxon>Adinetida</taxon>
        <taxon>Adinetidae</taxon>
        <taxon>Adineta</taxon>
    </lineage>
</organism>
<keyword evidence="1" id="KW-0472">Membrane</keyword>
<accession>A0A815SY77</accession>
<dbReference type="EMBL" id="CAJNOJ010000608">
    <property type="protein sequence ID" value="CAF1495829.1"/>
    <property type="molecule type" value="Genomic_DNA"/>
</dbReference>
<evidence type="ECO:0000313" key="2">
    <source>
        <dbReference type="EMBL" id="CAF1495829.1"/>
    </source>
</evidence>
<comment type="caution">
    <text evidence="2">The sequence shown here is derived from an EMBL/GenBank/DDBJ whole genome shotgun (WGS) entry which is preliminary data.</text>
</comment>
<name>A0A815SY77_ADIRI</name>
<proteinExistence type="predicted"/>
<dbReference type="Proteomes" id="UP000663852">
    <property type="component" value="Unassembled WGS sequence"/>
</dbReference>
<keyword evidence="1" id="KW-1133">Transmembrane helix</keyword>